<proteinExistence type="predicted"/>
<protein>
    <recommendedName>
        <fullName evidence="4">Type II secretion system protein GspC N-terminal domain-containing protein</fullName>
    </recommendedName>
</protein>
<dbReference type="AlphaFoldDB" id="A0A2S6NK96"/>
<evidence type="ECO:0000313" key="3">
    <source>
        <dbReference type="Proteomes" id="UP000239724"/>
    </source>
</evidence>
<name>A0A2S6NK96_RHOGL</name>
<dbReference type="OrthoDB" id="7284958at2"/>
<organism evidence="2 3">
    <name type="scientific">Rhodopila globiformis</name>
    <name type="common">Rhodopseudomonas globiformis</name>
    <dbReference type="NCBI Taxonomy" id="1071"/>
    <lineage>
        <taxon>Bacteria</taxon>
        <taxon>Pseudomonadati</taxon>
        <taxon>Pseudomonadota</taxon>
        <taxon>Alphaproteobacteria</taxon>
        <taxon>Acetobacterales</taxon>
        <taxon>Acetobacteraceae</taxon>
        <taxon>Rhodopila</taxon>
    </lineage>
</organism>
<accession>A0A2S6NK96</accession>
<dbReference type="EMBL" id="NHRY01000074">
    <property type="protein sequence ID" value="PPQ35374.1"/>
    <property type="molecule type" value="Genomic_DNA"/>
</dbReference>
<reference evidence="2 3" key="1">
    <citation type="journal article" date="2018" name="Arch. Microbiol.">
        <title>New insights into the metabolic potential of the phototrophic purple bacterium Rhodopila globiformis DSM 161(T) from its draft genome sequence and evidence for a vanadium-dependent nitrogenase.</title>
        <authorList>
            <person name="Imhoff J.F."/>
            <person name="Rahn T."/>
            <person name="Kunzel S."/>
            <person name="Neulinger S.C."/>
        </authorList>
    </citation>
    <scope>NUCLEOTIDE SEQUENCE [LARGE SCALE GENOMIC DNA]</scope>
    <source>
        <strain evidence="2 3">DSM 161</strain>
    </source>
</reference>
<feature type="region of interest" description="Disordered" evidence="1">
    <location>
        <begin position="40"/>
        <end position="63"/>
    </location>
</feature>
<comment type="caution">
    <text evidence="2">The sequence shown here is derived from an EMBL/GenBank/DDBJ whole genome shotgun (WGS) entry which is preliminary data.</text>
</comment>
<gene>
    <name evidence="2" type="ORF">CCS01_07780</name>
</gene>
<dbReference type="Proteomes" id="UP000239724">
    <property type="component" value="Unassembled WGS sequence"/>
</dbReference>
<evidence type="ECO:0000256" key="1">
    <source>
        <dbReference type="SAM" id="MobiDB-lite"/>
    </source>
</evidence>
<evidence type="ECO:0000313" key="2">
    <source>
        <dbReference type="EMBL" id="PPQ35374.1"/>
    </source>
</evidence>
<sequence>MNGGALAGLAALALGLSGTIGLEILAWQARPEGTALVRPVSVTPSDAPAAPAEPPDGHEDPLNTILGRPLFSPDRRPAASGARSVSGLPRLAGIVVTGSRRTAIFAASPGGKPVIADEGVRIGAYDVKAISEAGVTVAGPEGTMVLRPMFDPAPPPIGKATPLVRTESPRRPAR</sequence>
<keyword evidence="3" id="KW-1185">Reference proteome</keyword>
<dbReference type="RefSeq" id="WP_104518280.1">
    <property type="nucleotide sequence ID" value="NZ_NHRY01000074.1"/>
</dbReference>
<feature type="region of interest" description="Disordered" evidence="1">
    <location>
        <begin position="152"/>
        <end position="174"/>
    </location>
</feature>
<evidence type="ECO:0008006" key="4">
    <source>
        <dbReference type="Google" id="ProtNLM"/>
    </source>
</evidence>